<dbReference type="EMBL" id="CWGJ01000026">
    <property type="protein sequence ID" value="CRX39170.1"/>
    <property type="molecule type" value="Genomic_DNA"/>
</dbReference>
<dbReference type="AlphaFoldDB" id="A0A0H5E774"/>
<organism evidence="1 2">
    <name type="scientific">Estrella lausannensis</name>
    <dbReference type="NCBI Taxonomy" id="483423"/>
    <lineage>
        <taxon>Bacteria</taxon>
        <taxon>Pseudomonadati</taxon>
        <taxon>Chlamydiota</taxon>
        <taxon>Chlamydiia</taxon>
        <taxon>Parachlamydiales</taxon>
        <taxon>Candidatus Criblamydiaceae</taxon>
        <taxon>Estrella</taxon>
    </lineage>
</organism>
<evidence type="ECO:0000313" key="2">
    <source>
        <dbReference type="Proteomes" id="UP000220251"/>
    </source>
</evidence>
<dbReference type="Proteomes" id="UP000220251">
    <property type="component" value="Unassembled WGS sequence"/>
</dbReference>
<sequence length="138" mass="15642">MSIHSTTGTAIYIPVCSSKHCCSGGQKPHHLTLANLDTTDRKIVELTMKRIKKCIQTNHFLMDTPKGKIVSYQIGGSGPNSTFLTGDVESFKQSLDVYLRLDPVIAKHLNPYRPAHVDRYNRPVMYYKNFKVENLKTM</sequence>
<keyword evidence="2" id="KW-1185">Reference proteome</keyword>
<reference evidence="2" key="1">
    <citation type="submission" date="2015-06" db="EMBL/GenBank/DDBJ databases">
        <authorList>
            <person name="Bertelli C."/>
        </authorList>
    </citation>
    <scope>NUCLEOTIDE SEQUENCE [LARGE SCALE GENOMIC DNA]</scope>
    <source>
        <strain evidence="2">CRIB-30</strain>
    </source>
</reference>
<proteinExistence type="predicted"/>
<accession>A0A0H5E774</accession>
<evidence type="ECO:0000313" key="1">
    <source>
        <dbReference type="EMBL" id="CRX39170.1"/>
    </source>
</evidence>
<protein>
    <submittedName>
        <fullName evidence="1">Uncharacterized protein</fullName>
    </submittedName>
</protein>
<gene>
    <name evidence="1" type="ORF">ELAC_1845</name>
</gene>
<name>A0A0H5E774_9BACT</name>
<dbReference type="RefSeq" id="WP_098039037.1">
    <property type="nucleotide sequence ID" value="NZ_CWGJ01000026.1"/>
</dbReference>